<comment type="caution">
    <text evidence="2">The sequence shown here is derived from an EMBL/GenBank/DDBJ whole genome shotgun (WGS) entry which is preliminary data.</text>
</comment>
<feature type="compositionally biased region" description="Basic residues" evidence="1">
    <location>
        <begin position="40"/>
        <end position="52"/>
    </location>
</feature>
<evidence type="ECO:0000256" key="1">
    <source>
        <dbReference type="SAM" id="MobiDB-lite"/>
    </source>
</evidence>
<dbReference type="AlphaFoldDB" id="A0AAN9U2J5"/>
<proteinExistence type="predicted"/>
<dbReference type="Proteomes" id="UP001367676">
    <property type="component" value="Unassembled WGS sequence"/>
</dbReference>
<name>A0AAN9U2J5_9HEMI</name>
<protein>
    <submittedName>
        <fullName evidence="2">Uncharacterized protein</fullName>
    </submittedName>
</protein>
<reference evidence="2 3" key="1">
    <citation type="submission" date="2024-03" db="EMBL/GenBank/DDBJ databases">
        <title>Adaptation during the transition from Ophiocordyceps entomopathogen to insect associate is accompanied by gene loss and intensified selection.</title>
        <authorList>
            <person name="Ward C.M."/>
            <person name="Onetto C.A."/>
            <person name="Borneman A.R."/>
        </authorList>
    </citation>
    <scope>NUCLEOTIDE SEQUENCE [LARGE SCALE GENOMIC DNA]</scope>
    <source>
        <strain evidence="2">AWRI1</strain>
        <tissue evidence="2">Single Adult Female</tissue>
    </source>
</reference>
<feature type="compositionally biased region" description="Basic and acidic residues" evidence="1">
    <location>
        <begin position="1"/>
        <end position="17"/>
    </location>
</feature>
<sequence>MEKTANEADGVDERGDGNEVNAVGRGDGNSVTAPSASAHTNRKHKVRRRGCGKGKENAECRLTVTEDRRRDATPVDTILLLHYTSFHIDQQ</sequence>
<organism evidence="2 3">
    <name type="scientific">Parthenolecanium corni</name>
    <dbReference type="NCBI Taxonomy" id="536013"/>
    <lineage>
        <taxon>Eukaryota</taxon>
        <taxon>Metazoa</taxon>
        <taxon>Ecdysozoa</taxon>
        <taxon>Arthropoda</taxon>
        <taxon>Hexapoda</taxon>
        <taxon>Insecta</taxon>
        <taxon>Pterygota</taxon>
        <taxon>Neoptera</taxon>
        <taxon>Paraneoptera</taxon>
        <taxon>Hemiptera</taxon>
        <taxon>Sternorrhyncha</taxon>
        <taxon>Coccoidea</taxon>
        <taxon>Coccidae</taxon>
        <taxon>Parthenolecanium</taxon>
    </lineage>
</organism>
<dbReference type="EMBL" id="JBBCAQ010000003">
    <property type="protein sequence ID" value="KAK7604709.1"/>
    <property type="molecule type" value="Genomic_DNA"/>
</dbReference>
<keyword evidence="3" id="KW-1185">Reference proteome</keyword>
<feature type="compositionally biased region" description="Polar residues" evidence="1">
    <location>
        <begin position="29"/>
        <end position="39"/>
    </location>
</feature>
<evidence type="ECO:0000313" key="2">
    <source>
        <dbReference type="EMBL" id="KAK7604709.1"/>
    </source>
</evidence>
<feature type="region of interest" description="Disordered" evidence="1">
    <location>
        <begin position="1"/>
        <end position="54"/>
    </location>
</feature>
<gene>
    <name evidence="2" type="ORF">V9T40_005895</name>
</gene>
<evidence type="ECO:0000313" key="3">
    <source>
        <dbReference type="Proteomes" id="UP001367676"/>
    </source>
</evidence>
<accession>A0AAN9U2J5</accession>